<name>A0A2T6B2G2_9RHOB</name>
<feature type="signal peptide" evidence="1">
    <location>
        <begin position="1"/>
        <end position="19"/>
    </location>
</feature>
<proteinExistence type="predicted"/>
<evidence type="ECO:0008006" key="4">
    <source>
        <dbReference type="Google" id="ProtNLM"/>
    </source>
</evidence>
<evidence type="ECO:0000313" key="3">
    <source>
        <dbReference type="Proteomes" id="UP000244069"/>
    </source>
</evidence>
<dbReference type="Pfam" id="PF17267">
    <property type="entry name" value="DUF5333"/>
    <property type="match status" value="1"/>
</dbReference>
<reference evidence="2 3" key="1">
    <citation type="submission" date="2018-04" db="EMBL/GenBank/DDBJ databases">
        <title>Genomic Encyclopedia of Archaeal and Bacterial Type Strains, Phase II (KMG-II): from individual species to whole genera.</title>
        <authorList>
            <person name="Goeker M."/>
        </authorList>
    </citation>
    <scope>NUCLEOTIDE SEQUENCE [LARGE SCALE GENOMIC DNA]</scope>
    <source>
        <strain evidence="2 3">DSM 29329</strain>
    </source>
</reference>
<keyword evidence="1" id="KW-0732">Signal</keyword>
<sequence>MRALVALFVTLGLSLPAAAQSKPPLREVAEIDNGLMAVAIALEISEECDDIGARYLRGVGTLSALKSQARSLGYSEEEIEDYVTSKSEKARMRRKAESYLEGQGVDAKDNDQLCAYGRGEIQKNSPVGRLLR</sequence>
<dbReference type="RefSeq" id="WP_107975135.1">
    <property type="nucleotide sequence ID" value="NZ_BMEZ01000005.1"/>
</dbReference>
<dbReference type="OrthoDB" id="7658992at2"/>
<dbReference type="InterPro" id="IPR020349">
    <property type="entry name" value="Uncharacterised_14.7kDa"/>
</dbReference>
<dbReference type="AlphaFoldDB" id="A0A2T6B2G2"/>
<feature type="chain" id="PRO_5015413936" description="DUF5333 domain-containing protein" evidence="1">
    <location>
        <begin position="20"/>
        <end position="132"/>
    </location>
</feature>
<keyword evidence="3" id="KW-1185">Reference proteome</keyword>
<protein>
    <recommendedName>
        <fullName evidence="4">DUF5333 domain-containing protein</fullName>
    </recommendedName>
</protein>
<accession>A0A2T6B2G2</accession>
<gene>
    <name evidence="2" type="ORF">C8N44_10575</name>
</gene>
<comment type="caution">
    <text evidence="2">The sequence shown here is derived from an EMBL/GenBank/DDBJ whole genome shotgun (WGS) entry which is preliminary data.</text>
</comment>
<evidence type="ECO:0000256" key="1">
    <source>
        <dbReference type="SAM" id="SignalP"/>
    </source>
</evidence>
<dbReference type="EMBL" id="QBKN01000005">
    <property type="protein sequence ID" value="PTX50215.1"/>
    <property type="molecule type" value="Genomic_DNA"/>
</dbReference>
<dbReference type="Proteomes" id="UP000244069">
    <property type="component" value="Unassembled WGS sequence"/>
</dbReference>
<organism evidence="2 3">
    <name type="scientific">Allosediminivita pacifica</name>
    <dbReference type="NCBI Taxonomy" id="1267769"/>
    <lineage>
        <taxon>Bacteria</taxon>
        <taxon>Pseudomonadati</taxon>
        <taxon>Pseudomonadota</taxon>
        <taxon>Alphaproteobacteria</taxon>
        <taxon>Rhodobacterales</taxon>
        <taxon>Paracoccaceae</taxon>
        <taxon>Allosediminivita</taxon>
    </lineage>
</organism>
<evidence type="ECO:0000313" key="2">
    <source>
        <dbReference type="EMBL" id="PTX50215.1"/>
    </source>
</evidence>